<gene>
    <name evidence="1" type="ORF">BLNAU_11682</name>
</gene>
<dbReference type="EMBL" id="JARBJD010000092">
    <property type="protein sequence ID" value="KAK2953396.1"/>
    <property type="molecule type" value="Genomic_DNA"/>
</dbReference>
<reference evidence="1 2" key="1">
    <citation type="journal article" date="2022" name="bioRxiv">
        <title>Genomics of Preaxostyla Flagellates Illuminates Evolutionary Transitions and the Path Towards Mitochondrial Loss.</title>
        <authorList>
            <person name="Novak L.V.F."/>
            <person name="Treitli S.C."/>
            <person name="Pyrih J."/>
            <person name="Halakuc P."/>
            <person name="Pipaliya S.V."/>
            <person name="Vacek V."/>
            <person name="Brzon O."/>
            <person name="Soukal P."/>
            <person name="Eme L."/>
            <person name="Dacks J.B."/>
            <person name="Karnkowska A."/>
            <person name="Elias M."/>
            <person name="Hampl V."/>
        </authorList>
    </citation>
    <scope>NUCLEOTIDE SEQUENCE [LARGE SCALE GENOMIC DNA]</scope>
    <source>
        <strain evidence="1">NAU3</strain>
        <tissue evidence="1">Gut</tissue>
    </source>
</reference>
<comment type="caution">
    <text evidence="1">The sequence shown here is derived from an EMBL/GenBank/DDBJ whole genome shotgun (WGS) entry which is preliminary data.</text>
</comment>
<evidence type="ECO:0000313" key="2">
    <source>
        <dbReference type="Proteomes" id="UP001281761"/>
    </source>
</evidence>
<protein>
    <submittedName>
        <fullName evidence="1">Uncharacterized protein</fullName>
    </submittedName>
</protein>
<keyword evidence="2" id="KW-1185">Reference proteome</keyword>
<evidence type="ECO:0000313" key="1">
    <source>
        <dbReference type="EMBL" id="KAK2953396.1"/>
    </source>
</evidence>
<name>A0ABQ9XS61_9EUKA</name>
<sequence>MNNLRVAKIGSAPILNRSPPFEIKIIYTPETGDTVTLTKQDVPKSNPYDVEEFIDVTAGETGSSTVFKLGVKYKLIRVSVGEDSREGDDTEAFIPMLPTLNLTYTPSSLYTFTLNAEKPATGVQKTATERSSS</sequence>
<accession>A0ABQ9XS61</accession>
<organism evidence="1 2">
    <name type="scientific">Blattamonas nauphoetae</name>
    <dbReference type="NCBI Taxonomy" id="2049346"/>
    <lineage>
        <taxon>Eukaryota</taxon>
        <taxon>Metamonada</taxon>
        <taxon>Preaxostyla</taxon>
        <taxon>Oxymonadida</taxon>
        <taxon>Blattamonas</taxon>
    </lineage>
</organism>
<proteinExistence type="predicted"/>
<dbReference type="Proteomes" id="UP001281761">
    <property type="component" value="Unassembled WGS sequence"/>
</dbReference>